<dbReference type="EMBL" id="JACSQM010000004">
    <property type="protein sequence ID" value="MBD7964669.1"/>
    <property type="molecule type" value="Genomic_DNA"/>
</dbReference>
<evidence type="ECO:0000313" key="2">
    <source>
        <dbReference type="EMBL" id="MBD7964669.1"/>
    </source>
</evidence>
<dbReference type="RefSeq" id="WP_191753944.1">
    <property type="nucleotide sequence ID" value="NZ_JACSQM010000004.1"/>
</dbReference>
<feature type="domain" description="Helicase Helix-turn-helix" evidence="1">
    <location>
        <begin position="230"/>
        <end position="317"/>
    </location>
</feature>
<dbReference type="InterPro" id="IPR029491">
    <property type="entry name" value="Helicase_HTH"/>
</dbReference>
<name>A0ABR8SMS8_9BACL</name>
<dbReference type="Proteomes" id="UP000603641">
    <property type="component" value="Unassembled WGS sequence"/>
</dbReference>
<organism evidence="2 3">
    <name type="scientific">Fictibacillus norfolkensis</name>
    <dbReference type="NCBI Taxonomy" id="2762233"/>
    <lineage>
        <taxon>Bacteria</taxon>
        <taxon>Bacillati</taxon>
        <taxon>Bacillota</taxon>
        <taxon>Bacilli</taxon>
        <taxon>Bacillales</taxon>
        <taxon>Fictibacillaceae</taxon>
        <taxon>Fictibacillus</taxon>
    </lineage>
</organism>
<gene>
    <name evidence="2" type="ORF">H9648_11460</name>
</gene>
<evidence type="ECO:0000313" key="3">
    <source>
        <dbReference type="Proteomes" id="UP000603641"/>
    </source>
</evidence>
<proteinExistence type="predicted"/>
<comment type="caution">
    <text evidence="2">The sequence shown here is derived from an EMBL/GenBank/DDBJ whole genome shotgun (WGS) entry which is preliminary data.</text>
</comment>
<evidence type="ECO:0000259" key="1">
    <source>
        <dbReference type="Pfam" id="PF14493"/>
    </source>
</evidence>
<sequence length="330" mass="37738">MVTGKKTAQSLSDSQWFGIERYYASFKGMAHETFIDTIQSLIKEKYMKAVEDHVYILTEKGEEVLACESDRLSYLKHLNGLKYASIETSCWQVITLYVQALSNSLYGNFNYSPVVRDFSVIQKVKSVFPKSDSERKVQAGKLYSEVSRILFEHDKVSADLFVKKLSGYNRIGSTFEQISLVEGISLQETVLRFRAVLHSLIQKVTSEKIDLPMLYSLIGSYTEAPALTNSASRTYKMLKINKSIEEIMSVRNLKSSTLEDHLVEIAREVSDFPIIPYIDEQEFLKVKHFYRKTNETKLRPFKDAFPHLSYFQIRLVLAKEGGKHATGSST</sequence>
<protein>
    <submittedName>
        <fullName evidence="2">Helix-turn-helix domain-containing protein</fullName>
    </submittedName>
</protein>
<reference evidence="2 3" key="1">
    <citation type="submission" date="2020-08" db="EMBL/GenBank/DDBJ databases">
        <title>A Genomic Blueprint of the Chicken Gut Microbiome.</title>
        <authorList>
            <person name="Gilroy R."/>
            <person name="Ravi A."/>
            <person name="Getino M."/>
            <person name="Pursley I."/>
            <person name="Horton D.L."/>
            <person name="Alikhan N.-F."/>
            <person name="Baker D."/>
            <person name="Gharbi K."/>
            <person name="Hall N."/>
            <person name="Watson M."/>
            <person name="Adriaenssens E.M."/>
            <person name="Foster-Nyarko E."/>
            <person name="Jarju S."/>
            <person name="Secka A."/>
            <person name="Antonio M."/>
            <person name="Oren A."/>
            <person name="Chaudhuri R."/>
            <person name="La Ragione R.M."/>
            <person name="Hildebrand F."/>
            <person name="Pallen M.J."/>
        </authorList>
    </citation>
    <scope>NUCLEOTIDE SEQUENCE [LARGE SCALE GENOMIC DNA]</scope>
    <source>
        <strain evidence="2 3">Sa2CUA10</strain>
    </source>
</reference>
<keyword evidence="3" id="KW-1185">Reference proteome</keyword>
<accession>A0ABR8SMS8</accession>
<dbReference type="Pfam" id="PF14493">
    <property type="entry name" value="HTH_40"/>
    <property type="match status" value="1"/>
</dbReference>